<evidence type="ECO:0008006" key="4">
    <source>
        <dbReference type="Google" id="ProtNLM"/>
    </source>
</evidence>
<proteinExistence type="predicted"/>
<dbReference type="AlphaFoldDB" id="A0A917IQA5"/>
<keyword evidence="3" id="KW-1185">Reference proteome</keyword>
<evidence type="ECO:0000313" key="3">
    <source>
        <dbReference type="Proteomes" id="UP000600171"/>
    </source>
</evidence>
<accession>A0A917IQA5</accession>
<reference evidence="2 3" key="1">
    <citation type="journal article" date="2014" name="Int. J. Syst. Evol. Microbiol.">
        <title>Complete genome sequence of Corynebacterium casei LMG S-19264T (=DSM 44701T), isolated from a smear-ripened cheese.</title>
        <authorList>
            <consortium name="US DOE Joint Genome Institute (JGI-PGF)"/>
            <person name="Walter F."/>
            <person name="Albersmeier A."/>
            <person name="Kalinowski J."/>
            <person name="Ruckert C."/>
        </authorList>
    </citation>
    <scope>NUCLEOTIDE SEQUENCE [LARGE SCALE GENOMIC DNA]</scope>
    <source>
        <strain evidence="2 3">CCM 8669</strain>
    </source>
</reference>
<feature type="transmembrane region" description="Helical" evidence="1">
    <location>
        <begin position="57"/>
        <end position="77"/>
    </location>
</feature>
<dbReference type="EMBL" id="BMDC01000001">
    <property type="protein sequence ID" value="GGH60150.1"/>
    <property type="molecule type" value="Genomic_DNA"/>
</dbReference>
<gene>
    <name evidence="2" type="ORF">GCM10007359_08050</name>
</gene>
<dbReference type="Proteomes" id="UP000600171">
    <property type="component" value="Unassembled WGS sequence"/>
</dbReference>
<evidence type="ECO:0000313" key="2">
    <source>
        <dbReference type="EMBL" id="GGH60150.1"/>
    </source>
</evidence>
<keyword evidence="1" id="KW-1133">Transmembrane helix</keyword>
<keyword evidence="1" id="KW-0472">Membrane</keyword>
<comment type="caution">
    <text evidence="2">The sequence shown here is derived from an EMBL/GenBank/DDBJ whole genome shotgun (WGS) entry which is preliminary data.</text>
</comment>
<name>A0A917IQA5_9MICC</name>
<evidence type="ECO:0000256" key="1">
    <source>
        <dbReference type="SAM" id="Phobius"/>
    </source>
</evidence>
<feature type="transmembrane region" description="Helical" evidence="1">
    <location>
        <begin position="89"/>
        <end position="115"/>
    </location>
</feature>
<organism evidence="2 3">
    <name type="scientific">Rothia aerolata</name>
    <dbReference type="NCBI Taxonomy" id="1812262"/>
    <lineage>
        <taxon>Bacteria</taxon>
        <taxon>Bacillati</taxon>
        <taxon>Actinomycetota</taxon>
        <taxon>Actinomycetes</taxon>
        <taxon>Micrococcales</taxon>
        <taxon>Micrococcaceae</taxon>
        <taxon>Rothia</taxon>
    </lineage>
</organism>
<sequence>MHWAWAILFFWMVGIVRTSIVFMLGWLAASGSRHVAKIEAVMKTPLYLKAQAFVNRWGALAVPMCFVTVGFQTAVIITTGFTHMPLIRWIPAMLVGTLIWGTIYGTIGMTVLWAWLRQPWVVAPLLVLALLVATVFYLRKRVRISKP</sequence>
<keyword evidence="1" id="KW-0812">Transmembrane</keyword>
<feature type="transmembrane region" description="Helical" evidence="1">
    <location>
        <begin position="7"/>
        <end position="29"/>
    </location>
</feature>
<protein>
    <recommendedName>
        <fullName evidence="4">SNARE associated Golgi protein</fullName>
    </recommendedName>
</protein>
<feature type="transmembrane region" description="Helical" evidence="1">
    <location>
        <begin position="121"/>
        <end position="138"/>
    </location>
</feature>